<evidence type="ECO:0000256" key="5">
    <source>
        <dbReference type="ARBA" id="ARBA00023163"/>
    </source>
</evidence>
<dbReference type="RefSeq" id="WP_045088088.1">
    <property type="nucleotide sequence ID" value="NZ_LN824141.1"/>
</dbReference>
<evidence type="ECO:0000313" key="11">
    <source>
        <dbReference type="Proteomes" id="UP000032809"/>
    </source>
</evidence>
<dbReference type="GO" id="GO:0005829">
    <property type="term" value="C:cytosol"/>
    <property type="evidence" value="ECO:0007669"/>
    <property type="project" value="TreeGrafter"/>
</dbReference>
<dbReference type="Pfam" id="PF00072">
    <property type="entry name" value="Response_reg"/>
    <property type="match status" value="1"/>
</dbReference>
<dbReference type="KEGG" id="dtn:DTL3_1396"/>
<dbReference type="InterPro" id="IPR011006">
    <property type="entry name" value="CheY-like_superfamily"/>
</dbReference>
<proteinExistence type="predicted"/>
<keyword evidence="11" id="KW-1185">Reference proteome</keyword>
<dbReference type="HOGENOM" id="CLU_000445_30_4_0"/>
<dbReference type="PANTHER" id="PTHR48111:SF21">
    <property type="entry name" value="DNA-BINDING DUAL MASTER TRANSCRIPTIONAL REGULATOR RPAA"/>
    <property type="match status" value="1"/>
</dbReference>
<dbReference type="Gene3D" id="1.10.10.10">
    <property type="entry name" value="Winged helix-like DNA-binding domain superfamily/Winged helix DNA-binding domain"/>
    <property type="match status" value="1"/>
</dbReference>
<keyword evidence="4 7" id="KW-0238">DNA-binding</keyword>
<evidence type="ECO:0000256" key="4">
    <source>
        <dbReference type="ARBA" id="ARBA00023125"/>
    </source>
</evidence>
<dbReference type="Gene3D" id="3.40.50.2300">
    <property type="match status" value="1"/>
</dbReference>
<evidence type="ECO:0000256" key="2">
    <source>
        <dbReference type="ARBA" id="ARBA00023012"/>
    </source>
</evidence>
<evidence type="ECO:0000256" key="1">
    <source>
        <dbReference type="ARBA" id="ARBA00022553"/>
    </source>
</evidence>
<evidence type="ECO:0000259" key="8">
    <source>
        <dbReference type="PROSITE" id="PS50110"/>
    </source>
</evidence>
<dbReference type="SUPFAM" id="SSF52172">
    <property type="entry name" value="CheY-like"/>
    <property type="match status" value="1"/>
</dbReference>
<dbReference type="EMBL" id="LN824141">
    <property type="protein sequence ID" value="CEP78690.1"/>
    <property type="molecule type" value="Genomic_DNA"/>
</dbReference>
<keyword evidence="3" id="KW-0805">Transcription regulation</keyword>
<feature type="DNA-binding region" description="OmpR/PhoB-type" evidence="7">
    <location>
        <begin position="126"/>
        <end position="220"/>
    </location>
</feature>
<feature type="modified residue" description="4-aspartylphosphate" evidence="6">
    <location>
        <position position="53"/>
    </location>
</feature>
<dbReference type="InterPro" id="IPR039420">
    <property type="entry name" value="WalR-like"/>
</dbReference>
<dbReference type="Gene3D" id="6.10.250.690">
    <property type="match status" value="1"/>
</dbReference>
<dbReference type="PANTHER" id="PTHR48111">
    <property type="entry name" value="REGULATOR OF RPOS"/>
    <property type="match status" value="1"/>
</dbReference>
<dbReference type="Proteomes" id="UP000032809">
    <property type="component" value="Chromosome I"/>
</dbReference>
<dbReference type="STRING" id="1006576.DTL3_1396"/>
<dbReference type="Pfam" id="PF00486">
    <property type="entry name" value="Trans_reg_C"/>
    <property type="match status" value="1"/>
</dbReference>
<dbReference type="InterPro" id="IPR001867">
    <property type="entry name" value="OmpR/PhoB-type_DNA-bd"/>
</dbReference>
<protein>
    <submittedName>
        <fullName evidence="10">Phosphate regulon transcriptional regulatory protein PhoB</fullName>
    </submittedName>
</protein>
<evidence type="ECO:0000256" key="3">
    <source>
        <dbReference type="ARBA" id="ARBA00023015"/>
    </source>
</evidence>
<dbReference type="GO" id="GO:0006355">
    <property type="term" value="P:regulation of DNA-templated transcription"/>
    <property type="evidence" value="ECO:0007669"/>
    <property type="project" value="InterPro"/>
</dbReference>
<evidence type="ECO:0000256" key="6">
    <source>
        <dbReference type="PROSITE-ProRule" id="PRU00169"/>
    </source>
</evidence>
<evidence type="ECO:0000313" key="10">
    <source>
        <dbReference type="EMBL" id="CEP78690.1"/>
    </source>
</evidence>
<dbReference type="PROSITE" id="PS51755">
    <property type="entry name" value="OMPR_PHOB"/>
    <property type="match status" value="1"/>
</dbReference>
<dbReference type="InterPro" id="IPR036388">
    <property type="entry name" value="WH-like_DNA-bd_sf"/>
</dbReference>
<evidence type="ECO:0000256" key="7">
    <source>
        <dbReference type="PROSITE-ProRule" id="PRU01091"/>
    </source>
</evidence>
<dbReference type="GO" id="GO:0000156">
    <property type="term" value="F:phosphorelay response regulator activity"/>
    <property type="evidence" value="ECO:0007669"/>
    <property type="project" value="TreeGrafter"/>
</dbReference>
<dbReference type="OrthoDB" id="48397at2"/>
<dbReference type="PROSITE" id="PS50110">
    <property type="entry name" value="RESPONSE_REGULATORY"/>
    <property type="match status" value="1"/>
</dbReference>
<gene>
    <name evidence="10" type="primary">phoB</name>
    <name evidence="10" type="ORF">DTL3_1396</name>
</gene>
<feature type="domain" description="Response regulatory" evidence="8">
    <location>
        <begin position="3"/>
        <end position="118"/>
    </location>
</feature>
<dbReference type="InterPro" id="IPR001789">
    <property type="entry name" value="Sig_transdc_resp-reg_receiver"/>
</dbReference>
<dbReference type="GO" id="GO:0032993">
    <property type="term" value="C:protein-DNA complex"/>
    <property type="evidence" value="ECO:0007669"/>
    <property type="project" value="TreeGrafter"/>
</dbReference>
<keyword evidence="5" id="KW-0804">Transcription</keyword>
<dbReference type="SMART" id="SM00862">
    <property type="entry name" value="Trans_reg_C"/>
    <property type="match status" value="1"/>
</dbReference>
<dbReference type="SMART" id="SM00448">
    <property type="entry name" value="REC"/>
    <property type="match status" value="1"/>
</dbReference>
<dbReference type="GO" id="GO:0000976">
    <property type="term" value="F:transcription cis-regulatory region binding"/>
    <property type="evidence" value="ECO:0007669"/>
    <property type="project" value="TreeGrafter"/>
</dbReference>
<reference evidence="11" key="1">
    <citation type="submission" date="2014-11" db="EMBL/GenBank/DDBJ databases">
        <authorList>
            <person name="Wibberg D."/>
        </authorList>
    </citation>
    <scope>NUCLEOTIDE SEQUENCE [LARGE SCALE GENOMIC DNA]</scope>
    <source>
        <strain evidence="11">L3</strain>
    </source>
</reference>
<name>A0A0C7P2Y3_DEFTU</name>
<accession>A0A0C7P2Y3</accession>
<evidence type="ECO:0000259" key="9">
    <source>
        <dbReference type="PROSITE" id="PS51755"/>
    </source>
</evidence>
<keyword evidence="2" id="KW-0902">Two-component regulatory system</keyword>
<sequence length="236" mass="27459">MYTILIVEDDKDIREILKTYLKIENFEIVEAESLTSLRNILHQEKNIDILLLDLMLPDGNAVDEIPKIRSSNKDLGIIIISALNADREIILGIESGADDYITKPFNPREVTARVRALLKRIKKEENDKLVFGSLEIYHDSYTVIYKNEPIELTAKEFEILSLLSRNPDKIFSRDQIIDEIWFGDEYITDRVIDVHISMLRSKIGKEWIKTIRNIGYKFNKNAEAMFVPNKEEDNNE</sequence>
<dbReference type="AlphaFoldDB" id="A0A0C7P2Y3"/>
<keyword evidence="1 6" id="KW-0597">Phosphoprotein</keyword>
<organism evidence="10 11">
    <name type="scientific">Defluviitoga tunisiensis</name>
    <dbReference type="NCBI Taxonomy" id="1006576"/>
    <lineage>
        <taxon>Bacteria</taxon>
        <taxon>Thermotogati</taxon>
        <taxon>Thermotogota</taxon>
        <taxon>Thermotogae</taxon>
        <taxon>Petrotogales</taxon>
        <taxon>Petrotogaceae</taxon>
        <taxon>Defluviitoga</taxon>
    </lineage>
</organism>
<dbReference type="CDD" id="cd00383">
    <property type="entry name" value="trans_reg_C"/>
    <property type="match status" value="1"/>
</dbReference>
<feature type="domain" description="OmpR/PhoB-type" evidence="9">
    <location>
        <begin position="126"/>
        <end position="220"/>
    </location>
</feature>